<organism evidence="2 3">
    <name type="scientific">Coraliomargarita sinensis</name>
    <dbReference type="NCBI Taxonomy" id="2174842"/>
    <lineage>
        <taxon>Bacteria</taxon>
        <taxon>Pseudomonadati</taxon>
        <taxon>Verrucomicrobiota</taxon>
        <taxon>Opitutia</taxon>
        <taxon>Puniceicoccales</taxon>
        <taxon>Coraliomargaritaceae</taxon>
        <taxon>Coraliomargarita</taxon>
    </lineage>
</organism>
<dbReference type="AlphaFoldDB" id="A0A317ZLG7"/>
<dbReference type="PANTHER" id="PTHR40099">
    <property type="entry name" value="ACETOLACTATE SYNTHASE, SMALL SUBUNIT"/>
    <property type="match status" value="1"/>
</dbReference>
<gene>
    <name evidence="2" type="ORF">DDZ13_03660</name>
</gene>
<feature type="domain" description="ACT" evidence="1">
    <location>
        <begin position="85"/>
        <end position="148"/>
    </location>
</feature>
<dbReference type="Pfam" id="PF01842">
    <property type="entry name" value="ACT"/>
    <property type="match status" value="2"/>
</dbReference>
<sequence>MIRTKEVREMDLKAQMGKEVMIKVANRIGILADVARALADRGINLLAIDAHALAGQAFIRLVTDDNLRAGDTLGEHGYKSQAEDVILLTVPHKPGILHRVTEILAESEIDVHHVYASTTDKGGNCCVVLHTANDAQALVKFNENRIGV</sequence>
<dbReference type="CDD" id="cd02116">
    <property type="entry name" value="ACT"/>
    <property type="match status" value="2"/>
</dbReference>
<dbReference type="PANTHER" id="PTHR40099:SF1">
    <property type="entry name" value="ACETOLACTATE SYNTHASE, SMALL SUBUNIT"/>
    <property type="match status" value="1"/>
</dbReference>
<evidence type="ECO:0000259" key="1">
    <source>
        <dbReference type="PROSITE" id="PS51671"/>
    </source>
</evidence>
<dbReference type="InParanoid" id="A0A317ZLG7"/>
<name>A0A317ZLG7_9BACT</name>
<evidence type="ECO:0000313" key="3">
    <source>
        <dbReference type="Proteomes" id="UP000247099"/>
    </source>
</evidence>
<reference evidence="2 3" key="1">
    <citation type="submission" date="2018-05" db="EMBL/GenBank/DDBJ databases">
        <title>Coraliomargarita sinensis sp. nov., isolated from a marine solar saltern.</title>
        <authorList>
            <person name="Zhou L.Y."/>
        </authorList>
    </citation>
    <scope>NUCLEOTIDE SEQUENCE [LARGE SCALE GENOMIC DNA]</scope>
    <source>
        <strain evidence="2 3">WN38</strain>
    </source>
</reference>
<dbReference type="Gene3D" id="3.30.2130.10">
    <property type="entry name" value="VC0802-like"/>
    <property type="match status" value="1"/>
</dbReference>
<evidence type="ECO:0000313" key="2">
    <source>
        <dbReference type="EMBL" id="PXA05073.1"/>
    </source>
</evidence>
<proteinExistence type="predicted"/>
<accession>A0A317ZLG7</accession>
<dbReference type="InterPro" id="IPR045865">
    <property type="entry name" value="ACT-like_dom_sf"/>
</dbReference>
<dbReference type="InterPro" id="IPR002912">
    <property type="entry name" value="ACT_dom"/>
</dbReference>
<dbReference type="OrthoDB" id="9790662at2"/>
<protein>
    <recommendedName>
        <fullName evidence="1">ACT domain-containing protein</fullName>
    </recommendedName>
</protein>
<dbReference type="RefSeq" id="WP_110130074.1">
    <property type="nucleotide sequence ID" value="NZ_QHJQ01000002.1"/>
</dbReference>
<keyword evidence="3" id="KW-1185">Reference proteome</keyword>
<dbReference type="SUPFAM" id="SSF55021">
    <property type="entry name" value="ACT-like"/>
    <property type="match status" value="2"/>
</dbReference>
<comment type="caution">
    <text evidence="2">The sequence shown here is derived from an EMBL/GenBank/DDBJ whole genome shotgun (WGS) entry which is preliminary data.</text>
</comment>
<dbReference type="Proteomes" id="UP000247099">
    <property type="component" value="Unassembled WGS sequence"/>
</dbReference>
<dbReference type="EMBL" id="QHJQ01000002">
    <property type="protein sequence ID" value="PXA05073.1"/>
    <property type="molecule type" value="Genomic_DNA"/>
</dbReference>
<dbReference type="PROSITE" id="PS51671">
    <property type="entry name" value="ACT"/>
    <property type="match status" value="1"/>
</dbReference>